<protein>
    <submittedName>
        <fullName evidence="3">Ethanolamine utilization protein EutH</fullName>
    </submittedName>
</protein>
<keyword evidence="2" id="KW-0472">Membrane</keyword>
<evidence type="ECO:0000313" key="3">
    <source>
        <dbReference type="EMBL" id="MFD1204553.1"/>
    </source>
</evidence>
<proteinExistence type="predicted"/>
<dbReference type="Pfam" id="PF04346">
    <property type="entry name" value="EutH"/>
    <property type="match status" value="1"/>
</dbReference>
<feature type="transmembrane region" description="Helical" evidence="2">
    <location>
        <begin position="274"/>
        <end position="291"/>
    </location>
</feature>
<feature type="transmembrane region" description="Helical" evidence="2">
    <location>
        <begin position="362"/>
        <end position="383"/>
    </location>
</feature>
<gene>
    <name evidence="3" type="primary">eutH</name>
    <name evidence="3" type="ORF">ACFQ38_05435</name>
</gene>
<dbReference type="NCBIfam" id="NF011668">
    <property type="entry name" value="PRK15086.1-4"/>
    <property type="match status" value="1"/>
</dbReference>
<accession>A0ABW3TVN1</accession>
<organism evidence="3 4">
    <name type="scientific">Sporosarcina contaminans</name>
    <dbReference type="NCBI Taxonomy" id="633403"/>
    <lineage>
        <taxon>Bacteria</taxon>
        <taxon>Bacillati</taxon>
        <taxon>Bacillota</taxon>
        <taxon>Bacilli</taxon>
        <taxon>Bacillales</taxon>
        <taxon>Caryophanaceae</taxon>
        <taxon>Sporosarcina</taxon>
    </lineage>
</organism>
<feature type="region of interest" description="Disordered" evidence="1">
    <location>
        <begin position="404"/>
        <end position="444"/>
    </location>
</feature>
<dbReference type="PANTHER" id="PTHR40089">
    <property type="entry name" value="ETHANOLAMINE UTILIZATION PROTEIN EUTH"/>
    <property type="match status" value="1"/>
</dbReference>
<feature type="transmembrane region" description="Helical" evidence="2">
    <location>
        <begin position="184"/>
        <end position="210"/>
    </location>
</feature>
<evidence type="ECO:0000313" key="4">
    <source>
        <dbReference type="Proteomes" id="UP001597231"/>
    </source>
</evidence>
<keyword evidence="4" id="KW-1185">Reference proteome</keyword>
<dbReference type="InterPro" id="IPR007441">
    <property type="entry name" value="EutH"/>
</dbReference>
<dbReference type="EMBL" id="JBHTLT010000027">
    <property type="protein sequence ID" value="MFD1204553.1"/>
    <property type="molecule type" value="Genomic_DNA"/>
</dbReference>
<dbReference type="PANTHER" id="PTHR40089:SF1">
    <property type="entry name" value="ETHANOLAMINE PERMEASE EUTH-RELATED"/>
    <property type="match status" value="1"/>
</dbReference>
<comment type="caution">
    <text evidence="3">The sequence shown here is derived from an EMBL/GenBank/DDBJ whole genome shotgun (WGS) entry which is preliminary data.</text>
</comment>
<feature type="transmembrane region" description="Helical" evidence="2">
    <location>
        <begin position="45"/>
        <end position="63"/>
    </location>
</feature>
<feature type="transmembrane region" description="Helical" evidence="2">
    <location>
        <begin position="231"/>
        <end position="254"/>
    </location>
</feature>
<reference evidence="4" key="1">
    <citation type="journal article" date="2019" name="Int. J. Syst. Evol. Microbiol.">
        <title>The Global Catalogue of Microorganisms (GCM) 10K type strain sequencing project: providing services to taxonomists for standard genome sequencing and annotation.</title>
        <authorList>
            <consortium name="The Broad Institute Genomics Platform"/>
            <consortium name="The Broad Institute Genome Sequencing Center for Infectious Disease"/>
            <person name="Wu L."/>
            <person name="Ma J."/>
        </authorList>
    </citation>
    <scope>NUCLEOTIDE SEQUENCE [LARGE SCALE GENOMIC DNA]</scope>
    <source>
        <strain evidence="4">CCUG 53915</strain>
    </source>
</reference>
<sequence>MEMIGTVIVWIIMICAVLGAFAAIKNPDEGLGKEFMSGIHAVGHIFVPAAGIMASIPYLTWFISKFIGPIFDSIGADPAIAATTILASDMGGYHLADALKTSYEGWVMALVVGFMSGATIVFSIPMGLAMLDKRDHKYMALGVMSGVLTIPIGAFIASSLILIFNTDVREVISTTAASNHAFTISFLQILINLLPLIIFVVLIALGLKFFPRAMINIFMIFGRVMDAAIKLVLVFSIVEVFTGVFSSLFGAWGFDPIMADEEDQFRALETAGNIGIMLAGAFPMVYLLRKYGAKPLEAAGRKLGLSSAGSAGILATMANILAMFSLVRDMKPKDKVINIAFAVCAAFLLGDHLSFTANFQPTIILPVILGKLIAGICAIAIAYKLSVPTALKLEAKDREEGVIRPGEYLEDDKKEVNAERQEEENVEEPVNKEVKENEAVLTNS</sequence>
<evidence type="ECO:0000256" key="1">
    <source>
        <dbReference type="SAM" id="MobiDB-lite"/>
    </source>
</evidence>
<feature type="transmembrane region" description="Helical" evidence="2">
    <location>
        <begin position="138"/>
        <end position="164"/>
    </location>
</feature>
<feature type="transmembrane region" description="Helical" evidence="2">
    <location>
        <begin position="303"/>
        <end position="324"/>
    </location>
</feature>
<dbReference type="PIRSF" id="PIRSF019466">
    <property type="entry name" value="EutH"/>
    <property type="match status" value="1"/>
</dbReference>
<feature type="compositionally biased region" description="Basic and acidic residues" evidence="1">
    <location>
        <begin position="429"/>
        <end position="438"/>
    </location>
</feature>
<name>A0ABW3TVN1_9BACL</name>
<feature type="transmembrane region" description="Helical" evidence="2">
    <location>
        <begin position="106"/>
        <end position="131"/>
    </location>
</feature>
<dbReference type="Proteomes" id="UP001597231">
    <property type="component" value="Unassembled WGS sequence"/>
</dbReference>
<feature type="transmembrane region" description="Helical" evidence="2">
    <location>
        <begin position="6"/>
        <end position="24"/>
    </location>
</feature>
<evidence type="ECO:0000256" key="2">
    <source>
        <dbReference type="SAM" id="Phobius"/>
    </source>
</evidence>
<keyword evidence="2" id="KW-1133">Transmembrane helix</keyword>
<keyword evidence="2" id="KW-0812">Transmembrane</keyword>
<dbReference type="RefSeq" id="WP_336823546.1">
    <property type="nucleotide sequence ID" value="NZ_JBHTLT010000027.1"/>
</dbReference>
<feature type="compositionally biased region" description="Basic and acidic residues" evidence="1">
    <location>
        <begin position="411"/>
        <end position="420"/>
    </location>
</feature>